<reference evidence="2 3" key="1">
    <citation type="submission" date="2020-08" db="EMBL/GenBank/DDBJ databases">
        <title>Sequencing the genomes of 1000 actinobacteria strains.</title>
        <authorList>
            <person name="Klenk H.-P."/>
        </authorList>
    </citation>
    <scope>NUCLEOTIDE SEQUENCE [LARGE SCALE GENOMIC DNA]</scope>
    <source>
        <strain evidence="2 3">DSM 43675</strain>
    </source>
</reference>
<feature type="transmembrane region" description="Helical" evidence="1">
    <location>
        <begin position="79"/>
        <end position="99"/>
    </location>
</feature>
<organism evidence="2 3">
    <name type="scientific">Actinomadura coerulea</name>
    <dbReference type="NCBI Taxonomy" id="46159"/>
    <lineage>
        <taxon>Bacteria</taxon>
        <taxon>Bacillati</taxon>
        <taxon>Actinomycetota</taxon>
        <taxon>Actinomycetes</taxon>
        <taxon>Streptosporangiales</taxon>
        <taxon>Thermomonosporaceae</taxon>
        <taxon>Actinomadura</taxon>
    </lineage>
</organism>
<dbReference type="EMBL" id="JACHMQ010000001">
    <property type="protein sequence ID" value="MBB6396516.1"/>
    <property type="molecule type" value="Genomic_DNA"/>
</dbReference>
<evidence type="ECO:0000256" key="1">
    <source>
        <dbReference type="SAM" id="Phobius"/>
    </source>
</evidence>
<keyword evidence="1" id="KW-0812">Transmembrane</keyword>
<accession>A0A7X0FZF5</accession>
<dbReference type="RefSeq" id="WP_185026240.1">
    <property type="nucleotide sequence ID" value="NZ_JACHMQ010000001.1"/>
</dbReference>
<sequence length="275" mass="29182">MLILLVPSIFQGQVHQAALESVNIGTLMTVVTLGALGLAAWRLLFSAHRSRVRWHALWFVIGVAGVILLTRPFTDGAEIVGLALAGVAAVIGVNATIASGRLTEMGALSRVVELNCWGAACLVGVPVLVWTDDHWVTGYVLSTVAVTSLLNMIANKLHVRAYELVQSDDGLMSSVKCLNPVLACLVGIAVGTGGSPGFSGWIGAVLVVGASFTAFRALHRLGDHSESQTVKGAVWKELLPDIAPNGGAWSGIAPSRFQLPSVWKEDRGYWKYNFA</sequence>
<feature type="transmembrane region" description="Helical" evidence="1">
    <location>
        <begin position="175"/>
        <end position="192"/>
    </location>
</feature>
<keyword evidence="3" id="KW-1185">Reference proteome</keyword>
<dbReference type="AlphaFoldDB" id="A0A7X0FZF5"/>
<keyword evidence="1" id="KW-0472">Membrane</keyword>
<evidence type="ECO:0000313" key="2">
    <source>
        <dbReference type="EMBL" id="MBB6396516.1"/>
    </source>
</evidence>
<feature type="transmembrane region" description="Helical" evidence="1">
    <location>
        <begin position="56"/>
        <end position="73"/>
    </location>
</feature>
<keyword evidence="1" id="KW-1133">Transmembrane helix</keyword>
<comment type="caution">
    <text evidence="2">The sequence shown here is derived from an EMBL/GenBank/DDBJ whole genome shotgun (WGS) entry which is preliminary data.</text>
</comment>
<name>A0A7X0FZF5_9ACTN</name>
<feature type="transmembrane region" description="Helical" evidence="1">
    <location>
        <begin position="198"/>
        <end position="218"/>
    </location>
</feature>
<feature type="transmembrane region" description="Helical" evidence="1">
    <location>
        <begin position="136"/>
        <end position="154"/>
    </location>
</feature>
<dbReference type="Proteomes" id="UP000546324">
    <property type="component" value="Unassembled WGS sequence"/>
</dbReference>
<feature type="transmembrane region" description="Helical" evidence="1">
    <location>
        <begin position="26"/>
        <end position="44"/>
    </location>
</feature>
<proteinExistence type="predicted"/>
<feature type="transmembrane region" description="Helical" evidence="1">
    <location>
        <begin position="111"/>
        <end position="130"/>
    </location>
</feature>
<evidence type="ECO:0000313" key="3">
    <source>
        <dbReference type="Proteomes" id="UP000546324"/>
    </source>
</evidence>
<gene>
    <name evidence="2" type="ORF">BKA00_003430</name>
</gene>
<protein>
    <submittedName>
        <fullName evidence="2">Drug/metabolite transporter (DMT)-like permease</fullName>
    </submittedName>
</protein>